<gene>
    <name evidence="2" type="ORF">N1F79_07840</name>
</gene>
<dbReference type="InterPro" id="IPR023210">
    <property type="entry name" value="NADP_OxRdtase_dom"/>
</dbReference>
<comment type="caution">
    <text evidence="2">The sequence shown here is derived from an EMBL/GenBank/DDBJ whole genome shotgun (WGS) entry which is preliminary data.</text>
</comment>
<reference evidence="2 3" key="1">
    <citation type="submission" date="2022-09" db="EMBL/GenBank/DDBJ databases">
        <title>Genome sequencing of Flavivirga sp. MEBiC05379.</title>
        <authorList>
            <person name="Oh H.-M."/>
            <person name="Kwon K.K."/>
            <person name="Park M.J."/>
            <person name="Yang S.-H."/>
        </authorList>
    </citation>
    <scope>NUCLEOTIDE SEQUENCE [LARGE SCALE GENOMIC DNA]</scope>
    <source>
        <strain evidence="2 3">MEBiC05379</strain>
    </source>
</reference>
<dbReference type="InterPro" id="IPR036812">
    <property type="entry name" value="NAD(P)_OxRdtase_dom_sf"/>
</dbReference>
<dbReference type="SUPFAM" id="SSF51430">
    <property type="entry name" value="NAD(P)-linked oxidoreductase"/>
    <property type="match status" value="1"/>
</dbReference>
<proteinExistence type="predicted"/>
<dbReference type="RefSeq" id="WP_303305388.1">
    <property type="nucleotide sequence ID" value="NZ_JAODOP010000004.1"/>
</dbReference>
<dbReference type="InterPro" id="IPR053135">
    <property type="entry name" value="AKR2_Oxidoreductase"/>
</dbReference>
<dbReference type="Gene3D" id="3.20.20.100">
    <property type="entry name" value="NADP-dependent oxidoreductase domain"/>
    <property type="match status" value="1"/>
</dbReference>
<feature type="domain" description="NADP-dependent oxidoreductase" evidence="1">
    <location>
        <begin position="16"/>
        <end position="312"/>
    </location>
</feature>
<dbReference type="CDD" id="cd19086">
    <property type="entry name" value="AKR_AKR11C1"/>
    <property type="match status" value="1"/>
</dbReference>
<dbReference type="EMBL" id="JAODOP010000004">
    <property type="protein sequence ID" value="MEF3833038.1"/>
    <property type="molecule type" value="Genomic_DNA"/>
</dbReference>
<dbReference type="Pfam" id="PF00248">
    <property type="entry name" value="Aldo_ket_red"/>
    <property type="match status" value="1"/>
</dbReference>
<accession>A0ABU7XR94</accession>
<dbReference type="PANTHER" id="PTHR43312:SF1">
    <property type="entry name" value="NADP-DEPENDENT OXIDOREDUCTASE DOMAIN-CONTAINING PROTEIN"/>
    <property type="match status" value="1"/>
</dbReference>
<keyword evidence="3" id="KW-1185">Reference proteome</keyword>
<dbReference type="PANTHER" id="PTHR43312">
    <property type="entry name" value="D-THREO-ALDOSE 1-DEHYDROGENASE"/>
    <property type="match status" value="1"/>
</dbReference>
<dbReference type="Proteomes" id="UP001337305">
    <property type="component" value="Unassembled WGS sequence"/>
</dbReference>
<protein>
    <submittedName>
        <fullName evidence="2">Aldo/keto reductase</fullName>
    </submittedName>
</protein>
<organism evidence="2 3">
    <name type="scientific">Flavivirga spongiicola</name>
    <dbReference type="NCBI Taxonomy" id="421621"/>
    <lineage>
        <taxon>Bacteria</taxon>
        <taxon>Pseudomonadati</taxon>
        <taxon>Bacteroidota</taxon>
        <taxon>Flavobacteriia</taxon>
        <taxon>Flavobacteriales</taxon>
        <taxon>Flavobacteriaceae</taxon>
        <taxon>Flavivirga</taxon>
    </lineage>
</organism>
<name>A0ABU7XR94_9FLAO</name>
<evidence type="ECO:0000259" key="1">
    <source>
        <dbReference type="Pfam" id="PF00248"/>
    </source>
</evidence>
<evidence type="ECO:0000313" key="2">
    <source>
        <dbReference type="EMBL" id="MEF3833038.1"/>
    </source>
</evidence>
<evidence type="ECO:0000313" key="3">
    <source>
        <dbReference type="Proteomes" id="UP001337305"/>
    </source>
</evidence>
<sequence>MKYKKFGKLDWNISQVGYGMWGMAGWSESDDKISNRSLDRAIELGCNFFDTAWGYAEGRSEQILAGLLKRHSEKRLYTATKIPPKIDEWPPSKSSTLKDIYPSDHILEYTEKSLTNLGVETIDLMQFHVWEDSWAERDEWKEMVTKLKQEGKVQSFGISVNRWEPTNCLKALESGLIDSIQVIYNILDQSPEDLLFPYCEKNDIAVIARVPFDEGSLTGRLSLESKWETGDFRNVYFGPENLPPTIERIEKLKGLVQNEMPLAELALRFIASQPAVTTMIPGMRQLRNVEANMGISDGKGLSQEWINRLREHRWDRVPTNWSC</sequence>